<keyword evidence="2 3" id="KW-0040">ANK repeat</keyword>
<dbReference type="PROSITE" id="PS50297">
    <property type="entry name" value="ANK_REP_REGION"/>
    <property type="match status" value="1"/>
</dbReference>
<dbReference type="Proteomes" id="UP000186817">
    <property type="component" value="Unassembled WGS sequence"/>
</dbReference>
<feature type="compositionally biased region" description="Basic residues" evidence="5">
    <location>
        <begin position="904"/>
        <end position="918"/>
    </location>
</feature>
<dbReference type="Pfam" id="PF12796">
    <property type="entry name" value="Ank_2"/>
    <property type="match status" value="1"/>
</dbReference>
<sequence>MGVRVNAVLDLWPEDEQDLKRWAQAMQAEESPRSRSPAKEEAAPTSASAGEDFGSHGLELRSISPSVHNDVQPRSRSFADSSTAQVAQLAKETESLRDELAVAKDKQAKALAEAEALRKELGEAKELQKKVEAEVEQLQERREEIIARRRQAASKRGKPAKAEPAATEDLTEEIIARRRHGPQGKHRAAPWSTGSASQSAARRDVDTLGLWMKILRQAASKRGKPAKAEPAATEDLTEAAGNREAEHTEQEAEGRPKRQRMLDAGVGSTMPVTAWIHQFAVLADDNFSAPTACSQAFEAVPHWITVEQGDPEGSELERQWDECFEGMLSRRDAEPSSSKLVRQNRYDAMARGLKTAQWMSNGALAAAVKVGANRRMRLRCEQEDLMNELHCERQAAEELQTELSSEMRELRDRCHEQGQTVGLLTQRLADARSAIAAELQDAAAERAALGAELSEESQRNRLQAAMVHEEAEATSRVEAYEQQLASMVAVRDSLQAQLEAALKVQTELREHLAAERDGRAELEVAGEREMLAWEKNKEMMHSPGAELQSVRDAQTKLQQHLNAEAVLCEREAAALRDRMEELEEEMQAAEESKQRCTVALGAAGCEWTLLHEEAAEAEQAASVRSAELERITRQAREIQAQVHGVKEDILQCRQDHTALELKQERDFLHEEVQQEALRQEDLYLELDEARRSRSLFQCLFPRKPPPQPPLPPPSTATMRTKPQPIRTSPTFQGSNSGGMSSAPRTQHTAQRSPQRQGAGESSSEEEDSESEDLQPQAKRHPAGGRPPQADTDFIESDKEGVLHGSQSPNGAFAVLMLCDRYGRSFDLASCARRQLKQSQANLVSPAWSAAFPSEHAQAMPEVQKAEPRSYLEESSSSAPGDGEVGPDHRAEAQEDADAPEAKPPGKRAFVKKKAKRSAKPKDGLGDLGDLQTEVREKPRRGSEPAASNQWASPVPGFLGGPASREVVPDPGNQAERQLASKQQADVVSKEVAPHSDECSTEASPSGENLNENVLQLFQAEKVPKRSLLKALLERRADPNHRFTSRFKLHNVEFAEGCPLQFGVTSGDRHLTQLLIEHRGDIHQSRYSKQAGVGGKVWSGDAPFAALPSDSVDMLTLLVESHDVSPDLGSTVGDTPGATMLWNASYFGAVKCTRYLLEAKASVDEAAPWQDNTALHYTPLHVAARAGNEKCCQLLLQAAADMNGRCQVKITECTGRILHGDWYFTPLDTAIEMSQTAVVKLLLAQKADLIKNKQDAPEHLISSQDKHLRVDRYNYSLQSLLSSGNSRVISEVAAALQDTPQQVAHLTEEDIVRFLKTPGNAPVNLMKAVFYETSQIKYWKPAQQTSASSRGEGKYDEYFRPEYIMNVKQSDTRVYAQSANIRKILVYGKVQHVINFTEGPSRDDVDKHWKDRRVLRDQIPEFVQRIAPQPEKASAYSGLGSLFRESVYLPVNFFACLVANLHQSEEVLLAIASCPNQEIFRLRECEAIVSFNWTTVRYIHLSDLAIQAATSLLLLFSISTLRDEDPEWCANLPWFALSGLPFVTATVVMRLCEAVGNKMREPWEVYTEAAQSCDSNCSDREALPMAMELALAIATMALFIVFMIPPTSGPLTCADRGVVDRLSMRAAIIVTSSLRLMHNIDMLRLAFSEVNMIVTPIISALARSLPFCIAVIYFAFIMWQAYWTLDVEEWQNGWKAIIIAWRFAVLGDFEVEELEGQEGTWHQAADAPMWTYEDPELTDNSTLVRGVFIVLCGMMFPVLIMNILISVLSVWLDFAIKNVWLDFQRARARRVLKYKALTRLLCKCHKAEDMDVNEQDVKASAPYIWFSAPKEEEILENDVAPGLNLKFKEAAEGDQRIESRLGSLERCLQILVDSNVRNERRRAKNTFDKAFSTPKDMNGA</sequence>
<keyword evidence="4" id="KW-0175">Coiled coil</keyword>
<feature type="region of interest" description="Disordered" evidence="5">
    <location>
        <begin position="219"/>
        <end position="258"/>
    </location>
</feature>
<protein>
    <submittedName>
        <fullName evidence="7">Uncharacterized protein</fullName>
    </submittedName>
</protein>
<feature type="compositionally biased region" description="Pro residues" evidence="5">
    <location>
        <begin position="702"/>
        <end position="714"/>
    </location>
</feature>
<dbReference type="EMBL" id="LSRX01001281">
    <property type="protein sequence ID" value="OLP81429.1"/>
    <property type="molecule type" value="Genomic_DNA"/>
</dbReference>
<feature type="region of interest" description="Disordered" evidence="5">
    <location>
        <begin position="149"/>
        <end position="202"/>
    </location>
</feature>
<feature type="region of interest" description="Disordered" evidence="5">
    <location>
        <begin position="855"/>
        <end position="1007"/>
    </location>
</feature>
<comment type="caution">
    <text evidence="7">The sequence shown here is derived from an EMBL/GenBank/DDBJ whole genome shotgun (WGS) entry which is preliminary data.</text>
</comment>
<feature type="coiled-coil region" evidence="4">
    <location>
        <begin position="439"/>
        <end position="497"/>
    </location>
</feature>
<evidence type="ECO:0000313" key="7">
    <source>
        <dbReference type="EMBL" id="OLP81429.1"/>
    </source>
</evidence>
<feature type="compositionally biased region" description="Polar residues" evidence="5">
    <location>
        <begin position="63"/>
        <end position="86"/>
    </location>
</feature>
<dbReference type="OrthoDB" id="415437at2759"/>
<dbReference type="InterPro" id="IPR002110">
    <property type="entry name" value="Ankyrin_rpt"/>
</dbReference>
<feature type="region of interest" description="Disordered" evidence="5">
    <location>
        <begin position="699"/>
        <end position="792"/>
    </location>
</feature>
<keyword evidence="6" id="KW-1133">Transmembrane helix</keyword>
<feature type="coiled-coil region" evidence="4">
    <location>
        <begin position="565"/>
        <end position="599"/>
    </location>
</feature>
<dbReference type="InterPro" id="IPR036770">
    <property type="entry name" value="Ankyrin_rpt-contain_sf"/>
</dbReference>
<feature type="transmembrane region" description="Helical" evidence="6">
    <location>
        <begin position="1746"/>
        <end position="1771"/>
    </location>
</feature>
<reference evidence="7 8" key="1">
    <citation type="submission" date="2016-02" db="EMBL/GenBank/DDBJ databases">
        <title>Genome analysis of coral dinoflagellate symbionts highlights evolutionary adaptations to a symbiotic lifestyle.</title>
        <authorList>
            <person name="Aranda M."/>
            <person name="Li Y."/>
            <person name="Liew Y.J."/>
            <person name="Baumgarten S."/>
            <person name="Simakov O."/>
            <person name="Wilson M."/>
            <person name="Piel J."/>
            <person name="Ashoor H."/>
            <person name="Bougouffa S."/>
            <person name="Bajic V.B."/>
            <person name="Ryu T."/>
            <person name="Ravasi T."/>
            <person name="Bayer T."/>
            <person name="Micklem G."/>
            <person name="Kim H."/>
            <person name="Bhak J."/>
            <person name="Lajeunesse T.C."/>
            <person name="Voolstra C.R."/>
        </authorList>
    </citation>
    <scope>NUCLEOTIDE SEQUENCE [LARGE SCALE GENOMIC DNA]</scope>
    <source>
        <strain evidence="7 8">CCMP2467</strain>
    </source>
</reference>
<feature type="repeat" description="ANK" evidence="3">
    <location>
        <begin position="1174"/>
        <end position="1206"/>
    </location>
</feature>
<accession>A0A1Q9CER5</accession>
<feature type="compositionally biased region" description="Basic residues" evidence="5">
    <location>
        <begin position="149"/>
        <end position="159"/>
    </location>
</feature>
<feature type="region of interest" description="Disordered" evidence="5">
    <location>
        <begin position="20"/>
        <end position="94"/>
    </location>
</feature>
<feature type="transmembrane region" description="Helical" evidence="6">
    <location>
        <begin position="1663"/>
        <end position="1681"/>
    </location>
</feature>
<evidence type="ECO:0000256" key="6">
    <source>
        <dbReference type="SAM" id="Phobius"/>
    </source>
</evidence>
<gene>
    <name evidence="7" type="ORF">AK812_SmicGene38035</name>
</gene>
<evidence type="ECO:0000256" key="2">
    <source>
        <dbReference type="ARBA" id="ARBA00023043"/>
    </source>
</evidence>
<dbReference type="Gene3D" id="1.25.40.20">
    <property type="entry name" value="Ankyrin repeat-containing domain"/>
    <property type="match status" value="2"/>
</dbReference>
<name>A0A1Q9CER5_SYMMI</name>
<dbReference type="SUPFAM" id="SSF48403">
    <property type="entry name" value="Ankyrin repeat"/>
    <property type="match status" value="1"/>
</dbReference>
<feature type="compositionally biased region" description="Basic and acidic residues" evidence="5">
    <location>
        <begin position="932"/>
        <end position="942"/>
    </location>
</feature>
<feature type="coiled-coil region" evidence="4">
    <location>
        <begin position="382"/>
        <end position="413"/>
    </location>
</feature>
<evidence type="ECO:0000313" key="8">
    <source>
        <dbReference type="Proteomes" id="UP000186817"/>
    </source>
</evidence>
<feature type="compositionally biased region" description="Basic and acidic residues" evidence="5">
    <location>
        <begin position="987"/>
        <end position="997"/>
    </location>
</feature>
<dbReference type="PANTHER" id="PTHR24198:SF194">
    <property type="entry name" value="INVERSIN-A"/>
    <property type="match status" value="1"/>
</dbReference>
<keyword evidence="1" id="KW-0677">Repeat</keyword>
<evidence type="ECO:0000256" key="4">
    <source>
        <dbReference type="SAM" id="Coils"/>
    </source>
</evidence>
<feature type="compositionally biased region" description="Polar residues" evidence="5">
    <location>
        <begin position="715"/>
        <end position="755"/>
    </location>
</feature>
<keyword evidence="6" id="KW-0812">Transmembrane</keyword>
<proteinExistence type="predicted"/>
<feature type="compositionally biased region" description="Basic and acidic residues" evidence="5">
    <location>
        <begin position="241"/>
        <end position="256"/>
    </location>
</feature>
<keyword evidence="8" id="KW-1185">Reference proteome</keyword>
<evidence type="ECO:0000256" key="5">
    <source>
        <dbReference type="SAM" id="MobiDB-lite"/>
    </source>
</evidence>
<feature type="transmembrane region" description="Helical" evidence="6">
    <location>
        <begin position="1584"/>
        <end position="1603"/>
    </location>
</feature>
<dbReference type="SMART" id="SM00248">
    <property type="entry name" value="ANK"/>
    <property type="match status" value="3"/>
</dbReference>
<dbReference type="PROSITE" id="PS50088">
    <property type="entry name" value="ANK_REPEAT"/>
    <property type="match status" value="1"/>
</dbReference>
<feature type="compositionally biased region" description="Acidic residues" evidence="5">
    <location>
        <begin position="762"/>
        <end position="772"/>
    </location>
</feature>
<evidence type="ECO:0000256" key="1">
    <source>
        <dbReference type="ARBA" id="ARBA00022737"/>
    </source>
</evidence>
<dbReference type="PANTHER" id="PTHR24198">
    <property type="entry name" value="ANKYRIN REPEAT AND PROTEIN KINASE DOMAIN-CONTAINING PROTEIN"/>
    <property type="match status" value="1"/>
</dbReference>
<evidence type="ECO:0000256" key="3">
    <source>
        <dbReference type="PROSITE-ProRule" id="PRU00023"/>
    </source>
</evidence>
<organism evidence="7 8">
    <name type="scientific">Symbiodinium microadriaticum</name>
    <name type="common">Dinoflagellate</name>
    <name type="synonym">Zooxanthella microadriatica</name>
    <dbReference type="NCBI Taxonomy" id="2951"/>
    <lineage>
        <taxon>Eukaryota</taxon>
        <taxon>Sar</taxon>
        <taxon>Alveolata</taxon>
        <taxon>Dinophyceae</taxon>
        <taxon>Suessiales</taxon>
        <taxon>Symbiodiniaceae</taxon>
        <taxon>Symbiodinium</taxon>
    </lineage>
</organism>
<keyword evidence="6" id="KW-0472">Membrane</keyword>
<feature type="compositionally biased region" description="Basic and acidic residues" evidence="5">
    <location>
        <begin position="30"/>
        <end position="42"/>
    </location>
</feature>
<feature type="compositionally biased region" description="Basic residues" evidence="5">
    <location>
        <begin position="177"/>
        <end position="188"/>
    </location>
</feature>